<gene>
    <name evidence="2" type="ORF">DCAR_0521565</name>
</gene>
<accession>A0A164ZAK8</accession>
<proteinExistence type="predicted"/>
<reference evidence="2" key="1">
    <citation type="journal article" date="2016" name="Nat. Genet.">
        <title>A high-quality carrot genome assembly provides new insights into carotenoid accumulation and asterid genome evolution.</title>
        <authorList>
            <person name="Iorizzo M."/>
            <person name="Ellison S."/>
            <person name="Senalik D."/>
            <person name="Zeng P."/>
            <person name="Satapoomin P."/>
            <person name="Huang J."/>
            <person name="Bowman M."/>
            <person name="Iovene M."/>
            <person name="Sanseverino W."/>
            <person name="Cavagnaro P."/>
            <person name="Yildiz M."/>
            <person name="Macko-Podgorni A."/>
            <person name="Moranska E."/>
            <person name="Grzebelus E."/>
            <person name="Grzebelus D."/>
            <person name="Ashrafi H."/>
            <person name="Zheng Z."/>
            <person name="Cheng S."/>
            <person name="Spooner D."/>
            <person name="Van Deynze A."/>
            <person name="Simon P."/>
        </authorList>
    </citation>
    <scope>NUCLEOTIDE SEQUENCE</scope>
    <source>
        <tissue evidence="2">Leaf</tissue>
    </source>
</reference>
<dbReference type="AlphaFoldDB" id="A0A164ZAK8"/>
<evidence type="ECO:0000313" key="2">
    <source>
        <dbReference type="EMBL" id="WOH02177.1"/>
    </source>
</evidence>
<protein>
    <submittedName>
        <fullName evidence="2">Uncharacterized protein</fullName>
    </submittedName>
</protein>
<evidence type="ECO:0000256" key="1">
    <source>
        <dbReference type="SAM" id="MobiDB-lite"/>
    </source>
</evidence>
<feature type="region of interest" description="Disordered" evidence="1">
    <location>
        <begin position="1"/>
        <end position="24"/>
    </location>
</feature>
<feature type="compositionally biased region" description="Low complexity" evidence="1">
    <location>
        <begin position="1"/>
        <end position="11"/>
    </location>
</feature>
<sequence length="67" mass="7168">MASSSSFSMRSQQPNYGPPPKRGQIKAQIFESVAETFVSMALKAGESLIKTKQSSASFADQVPKASD</sequence>
<evidence type="ECO:0000313" key="3">
    <source>
        <dbReference type="Proteomes" id="UP000077755"/>
    </source>
</evidence>
<dbReference type="EMBL" id="CP093347">
    <property type="protein sequence ID" value="WOH02177.1"/>
    <property type="molecule type" value="Genomic_DNA"/>
</dbReference>
<dbReference type="Gramene" id="KZM95611">
    <property type="protein sequence ID" value="KZM95611"/>
    <property type="gene ID" value="DCAR_018853"/>
</dbReference>
<dbReference type="Proteomes" id="UP000077755">
    <property type="component" value="Chromosome 5"/>
</dbReference>
<name>A0A164ZAK8_DAUCS</name>
<organism evidence="2 3">
    <name type="scientific">Daucus carota subsp. sativus</name>
    <name type="common">Carrot</name>
    <dbReference type="NCBI Taxonomy" id="79200"/>
    <lineage>
        <taxon>Eukaryota</taxon>
        <taxon>Viridiplantae</taxon>
        <taxon>Streptophyta</taxon>
        <taxon>Embryophyta</taxon>
        <taxon>Tracheophyta</taxon>
        <taxon>Spermatophyta</taxon>
        <taxon>Magnoliopsida</taxon>
        <taxon>eudicotyledons</taxon>
        <taxon>Gunneridae</taxon>
        <taxon>Pentapetalae</taxon>
        <taxon>asterids</taxon>
        <taxon>campanulids</taxon>
        <taxon>Apiales</taxon>
        <taxon>Apiaceae</taxon>
        <taxon>Apioideae</taxon>
        <taxon>Scandiceae</taxon>
        <taxon>Daucinae</taxon>
        <taxon>Daucus</taxon>
        <taxon>Daucus sect. Daucus</taxon>
    </lineage>
</organism>
<keyword evidence="3" id="KW-1185">Reference proteome</keyword>
<reference evidence="2" key="2">
    <citation type="submission" date="2022-03" db="EMBL/GenBank/DDBJ databases">
        <title>Draft title - Genomic analysis of global carrot germplasm unveils the trajectory of domestication and the origin of high carotenoid orange carrot.</title>
        <authorList>
            <person name="Iorizzo M."/>
            <person name="Ellison S."/>
            <person name="Senalik D."/>
            <person name="Macko-Podgorni A."/>
            <person name="Grzebelus D."/>
            <person name="Bostan H."/>
            <person name="Rolling W."/>
            <person name="Curaba J."/>
            <person name="Simon P."/>
        </authorList>
    </citation>
    <scope>NUCLEOTIDE SEQUENCE</scope>
    <source>
        <tissue evidence="2">Leaf</tissue>
    </source>
</reference>